<reference evidence="2 3" key="1">
    <citation type="submission" date="2024-04" db="EMBL/GenBank/DDBJ databases">
        <authorList>
            <person name="Waldvogel A.-M."/>
            <person name="Schoenle A."/>
        </authorList>
    </citation>
    <scope>NUCLEOTIDE SEQUENCE [LARGE SCALE GENOMIC DNA]</scope>
</reference>
<dbReference type="EMBL" id="OZ035831">
    <property type="protein sequence ID" value="CAL1615898.1"/>
    <property type="molecule type" value="Genomic_DNA"/>
</dbReference>
<organism evidence="2 3">
    <name type="scientific">Knipowitschia caucasica</name>
    <name type="common">Caucasian dwarf goby</name>
    <name type="synonym">Pomatoschistus caucasicus</name>
    <dbReference type="NCBI Taxonomy" id="637954"/>
    <lineage>
        <taxon>Eukaryota</taxon>
        <taxon>Metazoa</taxon>
        <taxon>Chordata</taxon>
        <taxon>Craniata</taxon>
        <taxon>Vertebrata</taxon>
        <taxon>Euteleostomi</taxon>
        <taxon>Actinopterygii</taxon>
        <taxon>Neopterygii</taxon>
        <taxon>Teleostei</taxon>
        <taxon>Neoteleostei</taxon>
        <taxon>Acanthomorphata</taxon>
        <taxon>Gobiaria</taxon>
        <taxon>Gobiiformes</taxon>
        <taxon>Gobioidei</taxon>
        <taxon>Gobiidae</taxon>
        <taxon>Gobiinae</taxon>
        <taxon>Knipowitschia</taxon>
    </lineage>
</organism>
<evidence type="ECO:0000313" key="2">
    <source>
        <dbReference type="EMBL" id="CAL1615898.1"/>
    </source>
</evidence>
<sequence>MAKIMCHGLFSNKDRSPYSSGDVCGFLAMAWRSDIPSTPTLAANVPISGLLRRGGCTGGAGEQRNPGHSGGRNSKSKRMVVPPLPSLLADHINGSSGPTRDSNDQEKEARSRPCVPPQHHTLPVWALSGTGRRRRAGQRVEEKEEKQLFSTFH</sequence>
<feature type="compositionally biased region" description="Basic and acidic residues" evidence="1">
    <location>
        <begin position="138"/>
        <end position="147"/>
    </location>
</feature>
<dbReference type="AlphaFoldDB" id="A0AAV2MRF5"/>
<feature type="region of interest" description="Disordered" evidence="1">
    <location>
        <begin position="52"/>
        <end position="153"/>
    </location>
</feature>
<evidence type="ECO:0000313" key="3">
    <source>
        <dbReference type="Proteomes" id="UP001497482"/>
    </source>
</evidence>
<dbReference type="Proteomes" id="UP001497482">
    <property type="component" value="Chromosome 9"/>
</dbReference>
<feature type="compositionally biased region" description="Basic and acidic residues" evidence="1">
    <location>
        <begin position="101"/>
        <end position="111"/>
    </location>
</feature>
<keyword evidence="3" id="KW-1185">Reference proteome</keyword>
<evidence type="ECO:0000256" key="1">
    <source>
        <dbReference type="SAM" id="MobiDB-lite"/>
    </source>
</evidence>
<accession>A0AAV2MRF5</accession>
<proteinExistence type="predicted"/>
<name>A0AAV2MRF5_KNICA</name>
<protein>
    <submittedName>
        <fullName evidence="2">Uncharacterized protein</fullName>
    </submittedName>
</protein>
<gene>
    <name evidence="2" type="ORF">KC01_LOCUS41762</name>
</gene>